<evidence type="ECO:0000313" key="10">
    <source>
        <dbReference type="Proteomes" id="UP000002216"/>
    </source>
</evidence>
<dbReference type="PANTHER" id="PTHR30026">
    <property type="entry name" value="OUTER MEMBRANE PROTEIN TOLC"/>
    <property type="match status" value="1"/>
</dbReference>
<evidence type="ECO:0000256" key="3">
    <source>
        <dbReference type="ARBA" id="ARBA00022448"/>
    </source>
</evidence>
<dbReference type="PANTHER" id="PTHR30026:SF22">
    <property type="entry name" value="OUTER MEMBRANE EFFLUX PROTEIN"/>
    <property type="match status" value="1"/>
</dbReference>
<keyword evidence="5" id="KW-0812">Transmembrane</keyword>
<dbReference type="Pfam" id="PF02321">
    <property type="entry name" value="OEP"/>
    <property type="match status" value="2"/>
</dbReference>
<name>C7LX95_DESBD</name>
<evidence type="ECO:0000256" key="2">
    <source>
        <dbReference type="ARBA" id="ARBA00007613"/>
    </source>
</evidence>
<gene>
    <name evidence="9" type="ordered locus">Dbac_1875</name>
</gene>
<dbReference type="GO" id="GO:0009279">
    <property type="term" value="C:cell outer membrane"/>
    <property type="evidence" value="ECO:0007669"/>
    <property type="project" value="UniProtKB-SubCell"/>
</dbReference>
<dbReference type="NCBIfam" id="TIGR01844">
    <property type="entry name" value="type_I_sec_TolC"/>
    <property type="match status" value="1"/>
</dbReference>
<dbReference type="eggNOG" id="COG1538">
    <property type="taxonomic scope" value="Bacteria"/>
</dbReference>
<keyword evidence="7" id="KW-0998">Cell outer membrane</keyword>
<dbReference type="InterPro" id="IPR003423">
    <property type="entry name" value="OMP_efflux"/>
</dbReference>
<keyword evidence="4" id="KW-1134">Transmembrane beta strand</keyword>
<dbReference type="InterPro" id="IPR051906">
    <property type="entry name" value="TolC-like"/>
</dbReference>
<evidence type="ECO:0000256" key="6">
    <source>
        <dbReference type="ARBA" id="ARBA00023136"/>
    </source>
</evidence>
<dbReference type="EMBL" id="CP001629">
    <property type="protein sequence ID" value="ACU89966.1"/>
    <property type="molecule type" value="Genomic_DNA"/>
</dbReference>
<keyword evidence="6" id="KW-0472">Membrane</keyword>
<reference evidence="9 10" key="1">
    <citation type="journal article" date="2009" name="Stand. Genomic Sci.">
        <title>Complete genome sequence of Desulfomicrobium baculatum type strain (X).</title>
        <authorList>
            <person name="Copeland A."/>
            <person name="Spring S."/>
            <person name="Goker M."/>
            <person name="Schneider S."/>
            <person name="Lapidus A."/>
            <person name="Del Rio T.G."/>
            <person name="Tice H."/>
            <person name="Cheng J.F."/>
            <person name="Chen F."/>
            <person name="Nolan M."/>
            <person name="Bruce D."/>
            <person name="Goodwin L."/>
            <person name="Pitluck S."/>
            <person name="Ivanova N."/>
            <person name="Mavrommatis K."/>
            <person name="Ovchinnikova G."/>
            <person name="Pati A."/>
            <person name="Chen A."/>
            <person name="Palaniappan K."/>
            <person name="Land M."/>
            <person name="Hauser L."/>
            <person name="Chang Y.J."/>
            <person name="Jeffries C.C."/>
            <person name="Meincke L."/>
            <person name="Sims D."/>
            <person name="Brettin T."/>
            <person name="Detter J.C."/>
            <person name="Han C."/>
            <person name="Chain P."/>
            <person name="Bristow J."/>
            <person name="Eisen J.A."/>
            <person name="Markowitz V."/>
            <person name="Hugenholtz P."/>
            <person name="Kyrpides N.C."/>
            <person name="Klenk H.P."/>
            <person name="Lucas S."/>
        </authorList>
    </citation>
    <scope>NUCLEOTIDE SEQUENCE [LARGE SCALE GENOMIC DNA]</scope>
    <source>
        <strain evidence="10">DSM 4028 / VKM B-1378 / X</strain>
    </source>
</reference>
<feature type="coiled-coil region" evidence="8">
    <location>
        <begin position="223"/>
        <end position="250"/>
    </location>
</feature>
<evidence type="ECO:0000256" key="8">
    <source>
        <dbReference type="SAM" id="Coils"/>
    </source>
</evidence>
<dbReference type="GO" id="GO:0015562">
    <property type="term" value="F:efflux transmembrane transporter activity"/>
    <property type="evidence" value="ECO:0007669"/>
    <property type="project" value="InterPro"/>
</dbReference>
<keyword evidence="8" id="KW-0175">Coiled coil</keyword>
<evidence type="ECO:0000256" key="1">
    <source>
        <dbReference type="ARBA" id="ARBA00004442"/>
    </source>
</evidence>
<evidence type="ECO:0000256" key="7">
    <source>
        <dbReference type="ARBA" id="ARBA00023237"/>
    </source>
</evidence>
<dbReference type="AlphaFoldDB" id="C7LX95"/>
<dbReference type="GO" id="GO:0015288">
    <property type="term" value="F:porin activity"/>
    <property type="evidence" value="ECO:0007669"/>
    <property type="project" value="TreeGrafter"/>
</dbReference>
<comment type="similarity">
    <text evidence="2">Belongs to the outer membrane factor (OMF) (TC 1.B.17) family.</text>
</comment>
<organism evidence="9 10">
    <name type="scientific">Desulfomicrobium baculatum (strain DSM 4028 / VKM B-1378 / X)</name>
    <name type="common">Desulfovibrio baculatus</name>
    <dbReference type="NCBI Taxonomy" id="525897"/>
    <lineage>
        <taxon>Bacteria</taxon>
        <taxon>Pseudomonadati</taxon>
        <taxon>Thermodesulfobacteriota</taxon>
        <taxon>Desulfovibrionia</taxon>
        <taxon>Desulfovibrionales</taxon>
        <taxon>Desulfomicrobiaceae</taxon>
        <taxon>Desulfomicrobium</taxon>
    </lineage>
</organism>
<dbReference type="GO" id="GO:1990281">
    <property type="term" value="C:efflux pump complex"/>
    <property type="evidence" value="ECO:0007669"/>
    <property type="project" value="TreeGrafter"/>
</dbReference>
<accession>C7LX95</accession>
<proteinExistence type="inferred from homology"/>
<dbReference type="STRING" id="525897.Dbac_1875"/>
<evidence type="ECO:0000313" key="9">
    <source>
        <dbReference type="EMBL" id="ACU89966.1"/>
    </source>
</evidence>
<dbReference type="KEGG" id="dba:Dbac_1875"/>
<evidence type="ECO:0000256" key="4">
    <source>
        <dbReference type="ARBA" id="ARBA00022452"/>
    </source>
</evidence>
<dbReference type="Proteomes" id="UP000002216">
    <property type="component" value="Chromosome"/>
</dbReference>
<comment type="subcellular location">
    <subcellularLocation>
        <location evidence="1">Cell outer membrane</location>
    </subcellularLocation>
</comment>
<protein>
    <submittedName>
        <fullName evidence="9">Type I secretion outer membrane protein, TolC family</fullName>
    </submittedName>
</protein>
<keyword evidence="3" id="KW-0813">Transport</keyword>
<dbReference type="HOGENOM" id="CLU_012817_0_0_7"/>
<dbReference type="SUPFAM" id="SSF56954">
    <property type="entry name" value="Outer membrane efflux proteins (OEP)"/>
    <property type="match status" value="1"/>
</dbReference>
<dbReference type="InterPro" id="IPR010130">
    <property type="entry name" value="T1SS_OMP_TolC"/>
</dbReference>
<sequence>MAWRAVRNTLIFLFMIMLVICVSPALVRAKDGAGDGVGAVPAVSGAKNVNSILNKATAENGVSLQAALQSAMDTNPTFLSRKHAYSSSHEAYLKSFGALLPQVNVVARGGYQVIQNDTTSFLYDDKQGEGWTNDMRVVMSQLLFDGGMTSSKVEADKLHSQSKQEELFNTAEDVGLTATQYFMEVIRNRALIELCENNIVEHEKILELTRIRLNNGGGTQVDVNQAEASLEEAKSRLVQARQGLEDAEAGYLKVFGSKAEQLAMPERPKQAIPPTLEEGIALAMDNNRALKAARLAIKQKEKEAESAKGLHLPQLYAKLAGGHSDNTGGYEQNYHDVSAMLQLSFNLYSGGSLSAEIREAKSEVSKSVQDAEEVRREVEEDVRTAYSFHRSTWKLLPILRDLTDENADIVVSYADQFRMGKRSLLDLVSAQKSLFSSQQVYLNAMAAHTFSYYRICMPIAALMNTLGVSVHVPELN</sequence>
<keyword evidence="10" id="KW-1185">Reference proteome</keyword>
<evidence type="ECO:0000256" key="5">
    <source>
        <dbReference type="ARBA" id="ARBA00022692"/>
    </source>
</evidence>
<dbReference type="Gene3D" id="1.20.1600.10">
    <property type="entry name" value="Outer membrane efflux proteins (OEP)"/>
    <property type="match status" value="1"/>
</dbReference>
<dbReference type="OrthoDB" id="9814637at2"/>